<sequence>MEGLVLLVGGLLGGTPFARLLDILGAVGAIALTVPRRYLAFGGTLGYHASSDVEWNSQFVAVVRLLGGVVLLSAIRSRNRRGDETETAE</sequence>
<accession>M0IL04</accession>
<dbReference type="EMBL" id="AOLN01000006">
    <property type="protein sequence ID" value="ELZ96727.1"/>
    <property type="molecule type" value="Genomic_DNA"/>
</dbReference>
<name>M0IL04_9EURY</name>
<dbReference type="Proteomes" id="UP000011550">
    <property type="component" value="Unassembled WGS sequence"/>
</dbReference>
<dbReference type="PATRIC" id="fig|662479.7.peg.638"/>
<protein>
    <submittedName>
        <fullName evidence="1">Uncharacterized protein</fullName>
    </submittedName>
</protein>
<reference evidence="1 2" key="1">
    <citation type="journal article" date="2014" name="PLoS Genet.">
        <title>Phylogenetically driven sequencing of extremely halophilic archaea reveals strategies for static and dynamic osmo-response.</title>
        <authorList>
            <person name="Becker E.A."/>
            <person name="Seitzer P.M."/>
            <person name="Tritt A."/>
            <person name="Larsen D."/>
            <person name="Krusor M."/>
            <person name="Yao A.I."/>
            <person name="Wu D."/>
            <person name="Madern D."/>
            <person name="Eisen J.A."/>
            <person name="Darling A.E."/>
            <person name="Facciotti M.T."/>
        </authorList>
    </citation>
    <scope>NUCLEOTIDE SEQUENCE [LARGE SCALE GENOMIC DNA]</scope>
    <source>
        <strain evidence="1 2">ATCC BAA-1512</strain>
    </source>
</reference>
<gene>
    <name evidence="1" type="ORF">C440_03098</name>
</gene>
<dbReference type="RefSeq" id="WP_008318160.1">
    <property type="nucleotide sequence ID" value="NZ_AOLN01000006.1"/>
</dbReference>
<proteinExistence type="predicted"/>
<keyword evidence="2" id="KW-1185">Reference proteome</keyword>
<comment type="caution">
    <text evidence="1">The sequence shown here is derived from an EMBL/GenBank/DDBJ whole genome shotgun (WGS) entry which is preliminary data.</text>
</comment>
<dbReference type="AlphaFoldDB" id="M0IL04"/>
<organism evidence="1 2">
    <name type="scientific">Haloferax mucosum ATCC BAA-1512</name>
    <dbReference type="NCBI Taxonomy" id="662479"/>
    <lineage>
        <taxon>Archaea</taxon>
        <taxon>Methanobacteriati</taxon>
        <taxon>Methanobacteriota</taxon>
        <taxon>Stenosarchaea group</taxon>
        <taxon>Halobacteria</taxon>
        <taxon>Halobacteriales</taxon>
        <taxon>Haloferacaceae</taxon>
        <taxon>Haloferax</taxon>
    </lineage>
</organism>
<evidence type="ECO:0000313" key="2">
    <source>
        <dbReference type="Proteomes" id="UP000011550"/>
    </source>
</evidence>
<evidence type="ECO:0000313" key="1">
    <source>
        <dbReference type="EMBL" id="ELZ96727.1"/>
    </source>
</evidence>